<accession>A0A2P6C7F9</accession>
<feature type="transmembrane region" description="Helical" evidence="1">
    <location>
        <begin position="175"/>
        <end position="193"/>
    </location>
</feature>
<keyword evidence="1" id="KW-0812">Transmembrane</keyword>
<gene>
    <name evidence="3" type="ORF">BTO14_12540</name>
</gene>
<evidence type="ECO:0000313" key="4">
    <source>
        <dbReference type="Proteomes" id="UP000247345"/>
    </source>
</evidence>
<organism evidence="3 4">
    <name type="scientific">Polaribacter butkevichii</name>
    <dbReference type="NCBI Taxonomy" id="218490"/>
    <lineage>
        <taxon>Bacteria</taxon>
        <taxon>Pseudomonadati</taxon>
        <taxon>Bacteroidota</taxon>
        <taxon>Flavobacteriia</taxon>
        <taxon>Flavobacteriales</taxon>
        <taxon>Flavobacteriaceae</taxon>
    </lineage>
</organism>
<evidence type="ECO:0000313" key="3">
    <source>
        <dbReference type="EMBL" id="PQJ68868.1"/>
    </source>
</evidence>
<dbReference type="Pfam" id="PF12729">
    <property type="entry name" value="4HB_MCP_1"/>
    <property type="match status" value="1"/>
</dbReference>
<evidence type="ECO:0000256" key="1">
    <source>
        <dbReference type="SAM" id="Phobius"/>
    </source>
</evidence>
<name>A0A2P6C7F9_9FLAO</name>
<proteinExistence type="predicted"/>
<feature type="transmembrane region" description="Helical" evidence="1">
    <location>
        <begin position="6"/>
        <end position="26"/>
    </location>
</feature>
<comment type="caution">
    <text evidence="3">The sequence shown here is derived from an EMBL/GenBank/DDBJ whole genome shotgun (WGS) entry which is preliminary data.</text>
</comment>
<dbReference type="EMBL" id="MSCK01000002">
    <property type="protein sequence ID" value="PQJ68868.1"/>
    <property type="molecule type" value="Genomic_DNA"/>
</dbReference>
<keyword evidence="1" id="KW-0472">Membrane</keyword>
<reference evidence="3 4" key="1">
    <citation type="submission" date="2016-12" db="EMBL/GenBank/DDBJ databases">
        <title>Trade-off between light-utilization and light-protection in marine flavobacteria.</title>
        <authorList>
            <person name="Kumagai Y."/>
            <person name="Yoshizawa S."/>
            <person name="Kogure K."/>
            <person name="Iwasaki W."/>
        </authorList>
    </citation>
    <scope>NUCLEOTIDE SEQUENCE [LARGE SCALE GENOMIC DNA]</scope>
    <source>
        <strain evidence="3 4">KCTC 12100</strain>
    </source>
</reference>
<sequence length="198" mass="22992">MVFYNKVKWVLGILMVFILIIATNLIDRNNFSRVKDSVVAIYKDRLIAKDLIFKMSNSVQEKELAVVASDSVFFSNRNKKVSQDIQDFVKLFEQTNLTLQEKKIFSDYKNNLEILKSSETNFIQSKFADKTPLINHISSVKLNLNDLSKIQLDEGKRQMFLSEKAIDSVELFTKIEIYILIFLAILIQVIVIYKPKEN</sequence>
<keyword evidence="1" id="KW-1133">Transmembrane helix</keyword>
<dbReference type="InterPro" id="IPR024478">
    <property type="entry name" value="HlyB_4HB_MCP"/>
</dbReference>
<dbReference type="AlphaFoldDB" id="A0A2P6C7F9"/>
<evidence type="ECO:0000259" key="2">
    <source>
        <dbReference type="Pfam" id="PF12729"/>
    </source>
</evidence>
<dbReference type="OrthoDB" id="979566at2"/>
<keyword evidence="4" id="KW-1185">Reference proteome</keyword>
<dbReference type="RefSeq" id="WP_105049807.1">
    <property type="nucleotide sequence ID" value="NZ_CP150661.1"/>
</dbReference>
<protein>
    <submittedName>
        <fullName evidence="3">Chemotaxis protein</fullName>
    </submittedName>
</protein>
<feature type="domain" description="Chemotaxis methyl-accepting receptor HlyB-like 4HB MCP" evidence="2">
    <location>
        <begin position="7"/>
        <end position="125"/>
    </location>
</feature>
<dbReference type="Proteomes" id="UP000247345">
    <property type="component" value="Unassembled WGS sequence"/>
</dbReference>